<dbReference type="Pfam" id="PF12977">
    <property type="entry name" value="DUF3861"/>
    <property type="match status" value="1"/>
</dbReference>
<evidence type="ECO:0000313" key="2">
    <source>
        <dbReference type="Proteomes" id="UP000184071"/>
    </source>
</evidence>
<proteinExistence type="predicted"/>
<keyword evidence="2" id="KW-1185">Reference proteome</keyword>
<organism evidence="1 2">
    <name type="scientific">Flavobacterium defluvii</name>
    <dbReference type="NCBI Taxonomy" id="370979"/>
    <lineage>
        <taxon>Bacteria</taxon>
        <taxon>Pseudomonadati</taxon>
        <taxon>Bacteroidota</taxon>
        <taxon>Flavobacteriia</taxon>
        <taxon>Flavobacteriales</taxon>
        <taxon>Flavobacteriaceae</taxon>
        <taxon>Flavobacterium</taxon>
    </lineage>
</organism>
<sequence>MVEINRNFNIMEKRSNKYYLTLSLKEYANGDTQPAKELGIEFDNHDEIFGIIQRIKDKNIFENASEATQFAIGLKLFSEIKLKHRNNPLFNELNEVFPIFMKKLKSL</sequence>
<protein>
    <recommendedName>
        <fullName evidence="3">DUF3861 domain-containing protein</fullName>
    </recommendedName>
</protein>
<dbReference type="AlphaFoldDB" id="A0A1M5UHG5"/>
<reference evidence="2" key="1">
    <citation type="submission" date="2016-11" db="EMBL/GenBank/DDBJ databases">
        <authorList>
            <person name="Varghese N."/>
            <person name="Submissions S."/>
        </authorList>
    </citation>
    <scope>NUCLEOTIDE SEQUENCE [LARGE SCALE GENOMIC DNA]</scope>
    <source>
        <strain evidence="2">DSM 17963</strain>
    </source>
</reference>
<dbReference type="STRING" id="370979.SAMN05443663_10944"/>
<dbReference type="EMBL" id="FQWC01000009">
    <property type="protein sequence ID" value="SHH62454.1"/>
    <property type="molecule type" value="Genomic_DNA"/>
</dbReference>
<dbReference type="InterPro" id="IPR024476">
    <property type="entry name" value="DUF3861"/>
</dbReference>
<accession>A0A1M5UHG5</accession>
<dbReference type="Gene3D" id="3.10.20.850">
    <property type="entry name" value="Protein of unknown function DUF3861"/>
    <property type="match status" value="1"/>
</dbReference>
<gene>
    <name evidence="1" type="ORF">SAMN05443663_10944</name>
</gene>
<dbReference type="Proteomes" id="UP000184071">
    <property type="component" value="Unassembled WGS sequence"/>
</dbReference>
<evidence type="ECO:0000313" key="1">
    <source>
        <dbReference type="EMBL" id="SHH62454.1"/>
    </source>
</evidence>
<evidence type="ECO:0008006" key="3">
    <source>
        <dbReference type="Google" id="ProtNLM"/>
    </source>
</evidence>
<name>A0A1M5UHG5_9FLAO</name>
<dbReference type="InterPro" id="IPR038194">
    <property type="entry name" value="DUF3861_sf"/>
</dbReference>